<keyword evidence="9" id="KW-1185">Reference proteome</keyword>
<evidence type="ECO:0000256" key="5">
    <source>
        <dbReference type="ARBA" id="ARBA00023136"/>
    </source>
</evidence>
<dbReference type="FunFam" id="1.20.1250.20:FF:000013">
    <property type="entry name" value="MFS general substrate transporter"/>
    <property type="match status" value="1"/>
</dbReference>
<dbReference type="Pfam" id="PF07690">
    <property type="entry name" value="MFS_1"/>
    <property type="match status" value="1"/>
</dbReference>
<feature type="transmembrane region" description="Helical" evidence="6">
    <location>
        <begin position="445"/>
        <end position="467"/>
    </location>
</feature>
<reference evidence="8" key="2">
    <citation type="submission" date="2023-02" db="EMBL/GenBank/DDBJ databases">
        <authorList>
            <consortium name="DOE Joint Genome Institute"/>
            <person name="Mondo S.J."/>
            <person name="Chang Y."/>
            <person name="Wang Y."/>
            <person name="Ahrendt S."/>
            <person name="Andreopoulos W."/>
            <person name="Barry K."/>
            <person name="Beard J."/>
            <person name="Benny G.L."/>
            <person name="Blankenship S."/>
            <person name="Bonito G."/>
            <person name="Cuomo C."/>
            <person name="Desiro A."/>
            <person name="Gervers K.A."/>
            <person name="Hundley H."/>
            <person name="Kuo A."/>
            <person name="LaButti K."/>
            <person name="Lang B.F."/>
            <person name="Lipzen A."/>
            <person name="O'Donnell K."/>
            <person name="Pangilinan J."/>
            <person name="Reynolds N."/>
            <person name="Sandor L."/>
            <person name="Smith M.W."/>
            <person name="Tsang A."/>
            <person name="Grigoriev I.V."/>
            <person name="Stajich J.E."/>
            <person name="Spatafora J.W."/>
        </authorList>
    </citation>
    <scope>NUCLEOTIDE SEQUENCE</scope>
    <source>
        <strain evidence="8">RSA 2281</strain>
    </source>
</reference>
<protein>
    <submittedName>
        <fullName evidence="8">MFS transporter-like protein</fullName>
    </submittedName>
</protein>
<evidence type="ECO:0000256" key="4">
    <source>
        <dbReference type="ARBA" id="ARBA00022989"/>
    </source>
</evidence>
<reference evidence="8" key="1">
    <citation type="journal article" date="2022" name="IScience">
        <title>Evolution of zygomycete secretomes and the origins of terrestrial fungal ecologies.</title>
        <authorList>
            <person name="Chang Y."/>
            <person name="Wang Y."/>
            <person name="Mondo S."/>
            <person name="Ahrendt S."/>
            <person name="Andreopoulos W."/>
            <person name="Barry K."/>
            <person name="Beard J."/>
            <person name="Benny G.L."/>
            <person name="Blankenship S."/>
            <person name="Bonito G."/>
            <person name="Cuomo C."/>
            <person name="Desiro A."/>
            <person name="Gervers K.A."/>
            <person name="Hundley H."/>
            <person name="Kuo A."/>
            <person name="LaButti K."/>
            <person name="Lang B.F."/>
            <person name="Lipzen A."/>
            <person name="O'Donnell K."/>
            <person name="Pangilinan J."/>
            <person name="Reynolds N."/>
            <person name="Sandor L."/>
            <person name="Smith M.E."/>
            <person name="Tsang A."/>
            <person name="Grigoriev I.V."/>
            <person name="Stajich J.E."/>
            <person name="Spatafora J.W."/>
        </authorList>
    </citation>
    <scope>NUCLEOTIDE SEQUENCE</scope>
    <source>
        <strain evidence="8">RSA 2281</strain>
    </source>
</reference>
<evidence type="ECO:0000259" key="7">
    <source>
        <dbReference type="PROSITE" id="PS50850"/>
    </source>
</evidence>
<dbReference type="AlphaFoldDB" id="A0AAD5PCB3"/>
<evidence type="ECO:0000313" key="9">
    <source>
        <dbReference type="Proteomes" id="UP001209540"/>
    </source>
</evidence>
<sequence length="507" mass="56659">MTTDEKTQIDKAIIPTTTEDVVTTKEQHYPEESSILKNMSEEERKIIERRLVRKIDLRVIPWVALLYLMLSLDRNNIGNARLGTLEEDLNLQGNDYYTALTIFFAGYVIFHIPSNLMVKWLLPSRWISATMILWGICSICQSAVHNASGLIACRFWLGAFETGVGPSTPLFLSFWYQREELATRVALYFGASTVAGAFSGAIAYGVLGNLSGDHGIAGWRWLFIIEAAPTILFGLMSFIILPNLPETVGKRWLTPEEKAVAIDRTRRSGNTDDKAFDKNQFFGALLDYRNWLAFIIYIGLNISLASYSVFLPTIIRDLGFSALNAQLLSIPPYVAACALVFLVSWNSDRTLQRGYHVASVSALTIIGYIFLLATENVGVRYAGAVLVACGIYPIIPLTLSWVSNNNLGHTRRGVAIAATSLCGQCFSMLGTQIYKTQDGPRYIRGHAVCLAFMCLGGLSTITLRFLLKRENDRRDKEYGVPETTDLSEDVDSNDRLYEKNPNFRYAL</sequence>
<accession>A0AAD5PCB3</accession>
<feature type="transmembrane region" description="Helical" evidence="6">
    <location>
        <begin position="322"/>
        <end position="343"/>
    </location>
</feature>
<feature type="transmembrane region" description="Helical" evidence="6">
    <location>
        <begin position="355"/>
        <end position="373"/>
    </location>
</feature>
<feature type="transmembrane region" description="Helical" evidence="6">
    <location>
        <begin position="96"/>
        <end position="114"/>
    </location>
</feature>
<keyword evidence="4 6" id="KW-1133">Transmembrane helix</keyword>
<dbReference type="EMBL" id="JAIXMP010000025">
    <property type="protein sequence ID" value="KAI9253772.1"/>
    <property type="molecule type" value="Genomic_DNA"/>
</dbReference>
<comment type="subcellular location">
    <subcellularLocation>
        <location evidence="1">Membrane</location>
        <topology evidence="1">Multi-pass membrane protein</topology>
    </subcellularLocation>
</comment>
<dbReference type="FunFam" id="1.20.1250.20:FF:000057">
    <property type="entry name" value="MFS general substrate transporter"/>
    <property type="match status" value="1"/>
</dbReference>
<dbReference type="PANTHER" id="PTHR43791:SF36">
    <property type="entry name" value="TRANSPORTER, PUTATIVE (AFU_ORTHOLOGUE AFUA_6G08340)-RELATED"/>
    <property type="match status" value="1"/>
</dbReference>
<dbReference type="PANTHER" id="PTHR43791">
    <property type="entry name" value="PERMEASE-RELATED"/>
    <property type="match status" value="1"/>
</dbReference>
<feature type="transmembrane region" description="Helical" evidence="6">
    <location>
        <begin position="219"/>
        <end position="241"/>
    </location>
</feature>
<feature type="transmembrane region" description="Helical" evidence="6">
    <location>
        <begin position="185"/>
        <end position="207"/>
    </location>
</feature>
<feature type="transmembrane region" description="Helical" evidence="6">
    <location>
        <begin position="55"/>
        <end position="72"/>
    </location>
</feature>
<evidence type="ECO:0000256" key="1">
    <source>
        <dbReference type="ARBA" id="ARBA00004141"/>
    </source>
</evidence>
<feature type="transmembrane region" description="Helical" evidence="6">
    <location>
        <begin position="379"/>
        <end position="402"/>
    </location>
</feature>
<gene>
    <name evidence="8" type="ORF">BDA99DRAFT_486000</name>
</gene>
<dbReference type="Proteomes" id="UP001209540">
    <property type="component" value="Unassembled WGS sequence"/>
</dbReference>
<dbReference type="InterPro" id="IPR011701">
    <property type="entry name" value="MFS"/>
</dbReference>
<organism evidence="8 9">
    <name type="scientific">Phascolomyces articulosus</name>
    <dbReference type="NCBI Taxonomy" id="60185"/>
    <lineage>
        <taxon>Eukaryota</taxon>
        <taxon>Fungi</taxon>
        <taxon>Fungi incertae sedis</taxon>
        <taxon>Mucoromycota</taxon>
        <taxon>Mucoromycotina</taxon>
        <taxon>Mucoromycetes</taxon>
        <taxon>Mucorales</taxon>
        <taxon>Lichtheimiaceae</taxon>
        <taxon>Phascolomyces</taxon>
    </lineage>
</organism>
<feature type="transmembrane region" description="Helical" evidence="6">
    <location>
        <begin position="414"/>
        <end position="433"/>
    </location>
</feature>
<evidence type="ECO:0000256" key="3">
    <source>
        <dbReference type="ARBA" id="ARBA00022692"/>
    </source>
</evidence>
<dbReference type="InterPro" id="IPR020846">
    <property type="entry name" value="MFS_dom"/>
</dbReference>
<dbReference type="InterPro" id="IPR036259">
    <property type="entry name" value="MFS_trans_sf"/>
</dbReference>
<proteinExistence type="predicted"/>
<dbReference type="SUPFAM" id="SSF103473">
    <property type="entry name" value="MFS general substrate transporter"/>
    <property type="match status" value="1"/>
</dbReference>
<name>A0AAD5PCB3_9FUNG</name>
<keyword evidence="2" id="KW-0813">Transport</keyword>
<feature type="domain" description="Major facilitator superfamily (MFS) profile" evidence="7">
    <location>
        <begin position="59"/>
        <end position="474"/>
    </location>
</feature>
<keyword evidence="3 6" id="KW-0812">Transmembrane</keyword>
<feature type="transmembrane region" description="Helical" evidence="6">
    <location>
        <begin position="291"/>
        <end position="310"/>
    </location>
</feature>
<dbReference type="GO" id="GO:0022857">
    <property type="term" value="F:transmembrane transporter activity"/>
    <property type="evidence" value="ECO:0007669"/>
    <property type="project" value="InterPro"/>
</dbReference>
<evidence type="ECO:0000256" key="2">
    <source>
        <dbReference type="ARBA" id="ARBA00022448"/>
    </source>
</evidence>
<keyword evidence="5 6" id="KW-0472">Membrane</keyword>
<comment type="caution">
    <text evidence="8">The sequence shown here is derived from an EMBL/GenBank/DDBJ whole genome shotgun (WGS) entry which is preliminary data.</text>
</comment>
<dbReference type="PROSITE" id="PS50850">
    <property type="entry name" value="MFS"/>
    <property type="match status" value="1"/>
</dbReference>
<dbReference type="Gene3D" id="1.20.1250.20">
    <property type="entry name" value="MFS general substrate transporter like domains"/>
    <property type="match status" value="2"/>
</dbReference>
<dbReference type="GO" id="GO:0016020">
    <property type="term" value="C:membrane"/>
    <property type="evidence" value="ECO:0007669"/>
    <property type="project" value="UniProtKB-SubCell"/>
</dbReference>
<evidence type="ECO:0000256" key="6">
    <source>
        <dbReference type="SAM" id="Phobius"/>
    </source>
</evidence>
<evidence type="ECO:0000313" key="8">
    <source>
        <dbReference type="EMBL" id="KAI9253772.1"/>
    </source>
</evidence>